<accession>A0A1F7SFY2</accession>
<keyword evidence="2 3" id="KW-0802">TPR repeat</keyword>
<dbReference type="InterPro" id="IPR011990">
    <property type="entry name" value="TPR-like_helical_dom_sf"/>
</dbReference>
<dbReference type="AlphaFoldDB" id="A0A1F7SFY2"/>
<feature type="repeat" description="TPR" evidence="3">
    <location>
        <begin position="70"/>
        <end position="103"/>
    </location>
</feature>
<protein>
    <submittedName>
        <fullName evidence="4">Uncharacterized protein</fullName>
    </submittedName>
</protein>
<dbReference type="PANTHER" id="PTHR44943:SF8">
    <property type="entry name" value="TPR REPEAT-CONTAINING PROTEIN MJ0263"/>
    <property type="match status" value="1"/>
</dbReference>
<sequence>MKLRGKIENLKVTLIVLLSFSFLVIFLSNANSANDSELYFSKGLLAFDEGRFDEAAIEFEKALQIDSENPNILFQLGKTYNRLKSFDESVEPLEKALKINPQIKGINYESGVAYFNTGEFEKALNEFDITIEKEPERGEGYYYKALSLFRLDKWNDAITYLQKALELVPEYKLSIHYYLGVSYSRVEENEKALKEFAEAEKLGAGSDIGESAKKFVDAITKRINAKKRWSVNASISWQYDDNVTLKPSSLDKARDEAKKGITLGKIKDKGDWRATFNLSGEYKLVDTKDFTFSGRYSLYQSVHRRLRAYNITGNQIAPTVSYRIAGPLRINFSYIFDYFELDEARYLESHTFFPSINLVLSKSALLQAFYRIQDKDYLQDPHHTPSDRRGRNYAFGLNQYYFFMSNKGYIKLNYVTEREETRGRDWDYVGNSLGTDIQIPMIFDTKVLLGFNWDKKDYNHFNSIFGDRRKDQEYDWSVEVAKDLGKYYTLSIRFNRIVNDSTLAFYNYDREVTSFNFTARF</sequence>
<gene>
    <name evidence="4" type="ORF">A3G31_11870</name>
</gene>
<dbReference type="PANTHER" id="PTHR44943">
    <property type="entry name" value="CELLULOSE SYNTHASE OPERON PROTEIN C"/>
    <property type="match status" value="1"/>
</dbReference>
<dbReference type="Gene3D" id="1.25.40.10">
    <property type="entry name" value="Tetratricopeptide repeat domain"/>
    <property type="match status" value="2"/>
</dbReference>
<feature type="repeat" description="TPR" evidence="3">
    <location>
        <begin position="138"/>
        <end position="171"/>
    </location>
</feature>
<dbReference type="Pfam" id="PF13432">
    <property type="entry name" value="TPR_16"/>
    <property type="match status" value="1"/>
</dbReference>
<dbReference type="InterPro" id="IPR019734">
    <property type="entry name" value="TPR_rpt"/>
</dbReference>
<dbReference type="PROSITE" id="PS50293">
    <property type="entry name" value="TPR_REGION"/>
    <property type="match status" value="1"/>
</dbReference>
<evidence type="ECO:0000256" key="3">
    <source>
        <dbReference type="PROSITE-ProRule" id="PRU00339"/>
    </source>
</evidence>
<evidence type="ECO:0000256" key="2">
    <source>
        <dbReference type="ARBA" id="ARBA00022803"/>
    </source>
</evidence>
<evidence type="ECO:0000256" key="1">
    <source>
        <dbReference type="ARBA" id="ARBA00022737"/>
    </source>
</evidence>
<dbReference type="STRING" id="1817883.A3G31_11870"/>
<dbReference type="SMART" id="SM00028">
    <property type="entry name" value="TPR"/>
    <property type="match status" value="5"/>
</dbReference>
<dbReference type="Pfam" id="PF13414">
    <property type="entry name" value="TPR_11"/>
    <property type="match status" value="1"/>
</dbReference>
<dbReference type="SUPFAM" id="SSF56935">
    <property type="entry name" value="Porins"/>
    <property type="match status" value="1"/>
</dbReference>
<dbReference type="PROSITE" id="PS50005">
    <property type="entry name" value="TPR"/>
    <property type="match status" value="4"/>
</dbReference>
<evidence type="ECO:0000313" key="5">
    <source>
        <dbReference type="Proteomes" id="UP000178082"/>
    </source>
</evidence>
<reference evidence="4 5" key="1">
    <citation type="journal article" date="2016" name="Nat. Commun.">
        <title>Thousands of microbial genomes shed light on interconnected biogeochemical processes in an aquifer system.</title>
        <authorList>
            <person name="Anantharaman K."/>
            <person name="Brown C.T."/>
            <person name="Hug L.A."/>
            <person name="Sharon I."/>
            <person name="Castelle C.J."/>
            <person name="Probst A.J."/>
            <person name="Thomas B.C."/>
            <person name="Singh A."/>
            <person name="Wilkins M.J."/>
            <person name="Karaoz U."/>
            <person name="Brodie E.L."/>
            <person name="Williams K.H."/>
            <person name="Hubbard S.S."/>
            <person name="Banfield J.F."/>
        </authorList>
    </citation>
    <scope>NUCLEOTIDE SEQUENCE [LARGE SCALE GENOMIC DNA]</scope>
</reference>
<comment type="caution">
    <text evidence="4">The sequence shown here is derived from an EMBL/GenBank/DDBJ whole genome shotgun (WGS) entry which is preliminary data.</text>
</comment>
<name>A0A1F7SFY2_9BACT</name>
<evidence type="ECO:0000313" key="4">
    <source>
        <dbReference type="EMBL" id="OGL52651.1"/>
    </source>
</evidence>
<proteinExistence type="predicted"/>
<dbReference type="InterPro" id="IPR051685">
    <property type="entry name" value="Ycf3/AcsC/BcsC/TPR_MFPF"/>
</dbReference>
<organism evidence="4 5">
    <name type="scientific">Candidatus Schekmanbacteria bacterium RIFCSPLOWO2_12_FULL_38_15</name>
    <dbReference type="NCBI Taxonomy" id="1817883"/>
    <lineage>
        <taxon>Bacteria</taxon>
        <taxon>Candidatus Schekmaniibacteriota</taxon>
    </lineage>
</organism>
<feature type="repeat" description="TPR" evidence="3">
    <location>
        <begin position="104"/>
        <end position="137"/>
    </location>
</feature>
<dbReference type="SUPFAM" id="SSF48452">
    <property type="entry name" value="TPR-like"/>
    <property type="match status" value="1"/>
</dbReference>
<feature type="repeat" description="TPR" evidence="3">
    <location>
        <begin position="36"/>
        <end position="69"/>
    </location>
</feature>
<keyword evidence="1" id="KW-0677">Repeat</keyword>
<dbReference type="Proteomes" id="UP000178082">
    <property type="component" value="Unassembled WGS sequence"/>
</dbReference>
<dbReference type="EMBL" id="MGDI01000031">
    <property type="protein sequence ID" value="OGL52651.1"/>
    <property type="molecule type" value="Genomic_DNA"/>
</dbReference>